<proteinExistence type="predicted"/>
<dbReference type="EMBL" id="AUSU01003734">
    <property type="protein sequence ID" value="EPS66334.1"/>
    <property type="molecule type" value="Genomic_DNA"/>
</dbReference>
<evidence type="ECO:0000313" key="1">
    <source>
        <dbReference type="EMBL" id="EPS66334.1"/>
    </source>
</evidence>
<keyword evidence="2" id="KW-1185">Reference proteome</keyword>
<evidence type="ECO:0000313" key="2">
    <source>
        <dbReference type="Proteomes" id="UP000015453"/>
    </source>
</evidence>
<accession>S8CHD1</accession>
<sequence>MHANKVREDKSTGTRTYLILGCAIPYSRKTPRRFGFRAENVYPRNFGARGEHLSVGGHLKFTARSHGFTFSESKLPRRSPIRVVL</sequence>
<organism evidence="1 2">
    <name type="scientific">Genlisea aurea</name>
    <dbReference type="NCBI Taxonomy" id="192259"/>
    <lineage>
        <taxon>Eukaryota</taxon>
        <taxon>Viridiplantae</taxon>
        <taxon>Streptophyta</taxon>
        <taxon>Embryophyta</taxon>
        <taxon>Tracheophyta</taxon>
        <taxon>Spermatophyta</taxon>
        <taxon>Magnoliopsida</taxon>
        <taxon>eudicotyledons</taxon>
        <taxon>Gunneridae</taxon>
        <taxon>Pentapetalae</taxon>
        <taxon>asterids</taxon>
        <taxon>lamiids</taxon>
        <taxon>Lamiales</taxon>
        <taxon>Lentibulariaceae</taxon>
        <taxon>Genlisea</taxon>
    </lineage>
</organism>
<reference evidence="1 2" key="1">
    <citation type="journal article" date="2013" name="BMC Genomics">
        <title>The miniature genome of a carnivorous plant Genlisea aurea contains a low number of genes and short non-coding sequences.</title>
        <authorList>
            <person name="Leushkin E.V."/>
            <person name="Sutormin R.A."/>
            <person name="Nabieva E.R."/>
            <person name="Penin A.A."/>
            <person name="Kondrashov A.S."/>
            <person name="Logacheva M.D."/>
        </authorList>
    </citation>
    <scope>NUCLEOTIDE SEQUENCE [LARGE SCALE GENOMIC DNA]</scope>
</reference>
<comment type="caution">
    <text evidence="1">The sequence shown here is derived from an EMBL/GenBank/DDBJ whole genome shotgun (WGS) entry which is preliminary data.</text>
</comment>
<dbReference type="Proteomes" id="UP000015453">
    <property type="component" value="Unassembled WGS sequence"/>
</dbReference>
<gene>
    <name evidence="1" type="ORF">M569_08443</name>
</gene>
<protein>
    <submittedName>
        <fullName evidence="1">Uncharacterized protein</fullName>
    </submittedName>
</protein>
<dbReference type="AlphaFoldDB" id="S8CHD1"/>
<name>S8CHD1_9LAMI</name>